<evidence type="ECO:0000313" key="2">
    <source>
        <dbReference type="Proteomes" id="UP000095759"/>
    </source>
</evidence>
<proteinExistence type="predicted"/>
<dbReference type="RefSeq" id="WP_069933404.1">
    <property type="nucleotide sequence ID" value="NZ_MEHJ01000001.1"/>
</dbReference>
<name>A0A1E5P364_9ACTN</name>
<accession>A0A1E5P364</accession>
<protein>
    <recommendedName>
        <fullName evidence="3">DUF2950 domain-containing protein</fullName>
    </recommendedName>
</protein>
<sequence>MPTMTGKRWKTRLLPAFLIAGFVVWMTMVCVSIANEPPEGSASARSLRGDVAKAVQDQDADRLQNLFHPDTVADGYATALLERLKEAESSDVSPTLRTEDQQQVLVLKGTSADGAVCVPWQVTEEDSRWYLDGTPPLNAHFCNGR</sequence>
<evidence type="ECO:0008006" key="3">
    <source>
        <dbReference type="Google" id="ProtNLM"/>
    </source>
</evidence>
<reference evidence="1 2" key="1">
    <citation type="submission" date="2016-08" db="EMBL/GenBank/DDBJ databases">
        <title>Complete genome sequence of Streptomyces agglomeratus strain 6-3-2, a novel anti-MRSA actinomycete isolated from Wuli of Tebit, China.</title>
        <authorList>
            <person name="Chen X."/>
        </authorList>
    </citation>
    <scope>NUCLEOTIDE SEQUENCE [LARGE SCALE GENOMIC DNA]</scope>
    <source>
        <strain evidence="1 2">6-3-2</strain>
    </source>
</reference>
<gene>
    <name evidence="1" type="ORF">AS594_05375</name>
</gene>
<dbReference type="Proteomes" id="UP000095759">
    <property type="component" value="Unassembled WGS sequence"/>
</dbReference>
<organism evidence="1 2">
    <name type="scientific">Streptomyces agglomeratus</name>
    <dbReference type="NCBI Taxonomy" id="285458"/>
    <lineage>
        <taxon>Bacteria</taxon>
        <taxon>Bacillati</taxon>
        <taxon>Actinomycetota</taxon>
        <taxon>Actinomycetes</taxon>
        <taxon>Kitasatosporales</taxon>
        <taxon>Streptomycetaceae</taxon>
        <taxon>Streptomyces</taxon>
    </lineage>
</organism>
<dbReference type="EMBL" id="MEHJ01000001">
    <property type="protein sequence ID" value="OEJ23990.1"/>
    <property type="molecule type" value="Genomic_DNA"/>
</dbReference>
<keyword evidence="2" id="KW-1185">Reference proteome</keyword>
<comment type="caution">
    <text evidence="1">The sequence shown here is derived from an EMBL/GenBank/DDBJ whole genome shotgun (WGS) entry which is preliminary data.</text>
</comment>
<dbReference type="AlphaFoldDB" id="A0A1E5P364"/>
<dbReference type="OrthoDB" id="4191898at2"/>
<evidence type="ECO:0000313" key="1">
    <source>
        <dbReference type="EMBL" id="OEJ23990.1"/>
    </source>
</evidence>